<dbReference type="InterPro" id="IPR036921">
    <property type="entry name" value="PurM-like_N_sf"/>
</dbReference>
<dbReference type="NCBIfam" id="TIGR01736">
    <property type="entry name" value="FGAM_synth_II"/>
    <property type="match status" value="1"/>
</dbReference>
<dbReference type="InterPro" id="IPR016188">
    <property type="entry name" value="PurM-like_N"/>
</dbReference>
<evidence type="ECO:0000256" key="4">
    <source>
        <dbReference type="ARBA" id="ARBA00022741"/>
    </source>
</evidence>
<dbReference type="NCBIfam" id="NF002290">
    <property type="entry name" value="PRK01213.1"/>
    <property type="match status" value="1"/>
</dbReference>
<evidence type="ECO:0000313" key="12">
    <source>
        <dbReference type="EMBL" id="AER66879.1"/>
    </source>
</evidence>
<sequence>MNYKTVGLRKEEYLAIKKMLGREPNESELRILGVMWSEHCSYKSTRSILKMFNSEGKHVIQGPGENAGIVDIGGGWAAAFKVESHNHPSAVEPYQGAATGVGGIIRDILAVGAWPTACLDGLFFGKTPNNSTLSLIEGVVAGIGGYGNAVGVPTVGGKTFFDDSYEGKPLVNAMCVGTVHQESVITSRTAKVGQWVVLLGSRTGRDGIAGAAFASTELAEDTKSSKPQVQIGDPFVEKLLIECCHELLKDKLIASMQDMGAAGITSSASEIAAKSGTGIHIYAEKVPTREANMTPWEIALSESQERMLLIIEPDNFDKVKKCAEKWLLECALIGEITSDKRFRITNHGETVVDLPAEMVGGGCPVIDWPSQKPAYLENIKVEKKYEVPQERFKELFLSVLTDPNVRDKSWIYEQYDHMVQTNTVAGPGNPVSVIRIKENGTFLALSMDCDPWSCWLDPYNGGAESFLKAARPLWACGAEVLGMTDCLNYPSPESPENYWVLKESVRGLAQAAKDLECPVVSGNVSLYNESPGKKILPSPLVGIVGLLRDLDTFLPSGRMEAKDILFLVGPEKGSLAGSLFQRIMDGTIQGKPTPYDADLERKFKERAIKTSKEKCCSSVRVIGSGGLAISIAKECIFAQKGARINIAPELLKRPEFLFGEGRPRAIYSVKPSMVSLFESIWRDFGLLKIGTVIEDHTLDISGLANFTLQEILGCWRG</sequence>
<feature type="binding site" evidence="8">
    <location>
        <position position="258"/>
    </location>
    <ligand>
        <name>Mg(2+)</name>
        <dbReference type="ChEBI" id="CHEBI:18420"/>
        <label>2</label>
    </ligand>
</feature>
<comment type="similarity">
    <text evidence="8">Belongs to the FGAMS family.</text>
</comment>
<comment type="subunit">
    <text evidence="8">Monomer. Part of the FGAM synthase complex composed of 1 PurL, 1 PurQ and 2 PurS subunits.</text>
</comment>
<evidence type="ECO:0000259" key="10">
    <source>
        <dbReference type="Pfam" id="PF02769"/>
    </source>
</evidence>
<dbReference type="STRING" id="580340.Tlie_1147"/>
<keyword evidence="6 8" id="KW-0067">ATP-binding</keyword>
<feature type="domain" description="PurM-like N-terminal" evidence="9">
    <location>
        <begin position="432"/>
        <end position="546"/>
    </location>
</feature>
<evidence type="ECO:0000256" key="3">
    <source>
        <dbReference type="ARBA" id="ARBA00022723"/>
    </source>
</evidence>
<dbReference type="EC" id="6.3.5.3" evidence="8"/>
<dbReference type="InterPro" id="IPR036676">
    <property type="entry name" value="PurM-like_C_sf"/>
</dbReference>
<evidence type="ECO:0000256" key="7">
    <source>
        <dbReference type="ARBA" id="ARBA00022842"/>
    </source>
</evidence>
<proteinExistence type="inferred from homology"/>
<evidence type="ECO:0000256" key="1">
    <source>
        <dbReference type="ARBA" id="ARBA00022490"/>
    </source>
</evidence>
<dbReference type="CDD" id="cd02203">
    <property type="entry name" value="PurL_repeat1"/>
    <property type="match status" value="1"/>
</dbReference>
<feature type="active site" evidence="8">
    <location>
        <position position="39"/>
    </location>
</feature>
<dbReference type="InterPro" id="IPR010918">
    <property type="entry name" value="PurM-like_C_dom"/>
</dbReference>
<dbReference type="GO" id="GO:0005524">
    <property type="term" value="F:ATP binding"/>
    <property type="evidence" value="ECO:0007669"/>
    <property type="project" value="UniProtKB-UniRule"/>
</dbReference>
<keyword evidence="3 8" id="KW-0479">Metal-binding</keyword>
<dbReference type="SUPFAM" id="SSF55326">
    <property type="entry name" value="PurM N-terminal domain-like"/>
    <property type="match status" value="2"/>
</dbReference>
<dbReference type="PANTHER" id="PTHR43555:SF1">
    <property type="entry name" value="PHOSPHORIBOSYLFORMYLGLYCINAMIDINE SYNTHASE SUBUNIT PURL"/>
    <property type="match status" value="1"/>
</dbReference>
<evidence type="ECO:0000256" key="8">
    <source>
        <dbReference type="HAMAP-Rule" id="MF_00420"/>
    </source>
</evidence>
<dbReference type="Gene3D" id="3.30.1330.10">
    <property type="entry name" value="PurM-like, N-terminal domain"/>
    <property type="match status" value="2"/>
</dbReference>
<dbReference type="CDD" id="cd02204">
    <property type="entry name" value="PurL_repeat2"/>
    <property type="match status" value="1"/>
</dbReference>
<feature type="binding site" evidence="8">
    <location>
        <position position="107"/>
    </location>
    <ligand>
        <name>Mg(2+)</name>
        <dbReference type="ChEBI" id="CHEBI:18420"/>
        <label>2</label>
    </ligand>
</feature>
<dbReference type="UniPathway" id="UPA00074">
    <property type="reaction ID" value="UER00128"/>
</dbReference>
<evidence type="ECO:0000259" key="9">
    <source>
        <dbReference type="Pfam" id="PF00586"/>
    </source>
</evidence>
<evidence type="ECO:0000256" key="2">
    <source>
        <dbReference type="ARBA" id="ARBA00022598"/>
    </source>
</evidence>
<gene>
    <name evidence="8" type="primary">purL</name>
    <name evidence="12" type="ordered locus">Tlie_1147</name>
</gene>
<feature type="binding site" evidence="8">
    <location>
        <position position="523"/>
    </location>
    <ligand>
        <name>Mg(2+)</name>
        <dbReference type="ChEBI" id="CHEBI:18420"/>
        <label>1</label>
    </ligand>
</feature>
<feature type="domain" description="PurM-like C-terminal" evidence="10">
    <location>
        <begin position="191"/>
        <end position="344"/>
    </location>
</feature>
<dbReference type="SUPFAM" id="SSF56042">
    <property type="entry name" value="PurM C-terminal domain-like"/>
    <property type="match status" value="2"/>
</dbReference>
<keyword evidence="13" id="KW-1185">Reference proteome</keyword>
<comment type="pathway">
    <text evidence="8">Purine metabolism; IMP biosynthesis via de novo pathway; 5-amino-1-(5-phospho-D-ribosyl)imidazole from N(2)-formyl-N(1)-(5-phospho-D-ribosyl)glycinamide: step 1/2.</text>
</comment>
<keyword evidence="2 8" id="KW-0436">Ligase</keyword>
<feature type="binding site" evidence="8">
    <location>
        <position position="83"/>
    </location>
    <ligand>
        <name>Mg(2+)</name>
        <dbReference type="ChEBI" id="CHEBI:18420"/>
        <label>1</label>
    </ligand>
</feature>
<evidence type="ECO:0000259" key="11">
    <source>
        <dbReference type="Pfam" id="PF18072"/>
    </source>
</evidence>
<comment type="subcellular location">
    <subcellularLocation>
        <location evidence="8">Cytoplasm</location>
    </subcellularLocation>
</comment>
<evidence type="ECO:0000313" key="13">
    <source>
        <dbReference type="Proteomes" id="UP000005868"/>
    </source>
</evidence>
<dbReference type="GO" id="GO:0006189">
    <property type="term" value="P:'de novo' IMP biosynthetic process"/>
    <property type="evidence" value="ECO:0007669"/>
    <property type="project" value="UniProtKB-UniRule"/>
</dbReference>
<keyword evidence="4 8" id="KW-0547">Nucleotide-binding</keyword>
<feature type="binding site" evidence="8">
    <location>
        <position position="230"/>
    </location>
    <ligand>
        <name>substrate</name>
    </ligand>
</feature>
<comment type="catalytic activity">
    <reaction evidence="8">
        <text>N(2)-formyl-N(1)-(5-phospho-beta-D-ribosyl)glycinamide + L-glutamine + ATP + H2O = 2-formamido-N(1)-(5-O-phospho-beta-D-ribosyl)acetamidine + L-glutamate + ADP + phosphate + H(+)</text>
        <dbReference type="Rhea" id="RHEA:17129"/>
        <dbReference type="ChEBI" id="CHEBI:15377"/>
        <dbReference type="ChEBI" id="CHEBI:15378"/>
        <dbReference type="ChEBI" id="CHEBI:29985"/>
        <dbReference type="ChEBI" id="CHEBI:30616"/>
        <dbReference type="ChEBI" id="CHEBI:43474"/>
        <dbReference type="ChEBI" id="CHEBI:58359"/>
        <dbReference type="ChEBI" id="CHEBI:147286"/>
        <dbReference type="ChEBI" id="CHEBI:147287"/>
        <dbReference type="ChEBI" id="CHEBI:456216"/>
        <dbReference type="EC" id="6.3.5.3"/>
    </reaction>
</comment>
<dbReference type="KEGG" id="tli:Tlie_1147"/>
<reference evidence="13" key="1">
    <citation type="submission" date="2011-10" db="EMBL/GenBank/DDBJ databases">
        <title>The complete genome of chromosome of Thermovirga lienii DSM 17291.</title>
        <authorList>
            <consortium name="US DOE Joint Genome Institute (JGI-PGF)"/>
            <person name="Lucas S."/>
            <person name="Copeland A."/>
            <person name="Lapidus A."/>
            <person name="Glavina del Rio T."/>
            <person name="Dalin E."/>
            <person name="Tice H."/>
            <person name="Bruce D."/>
            <person name="Goodwin L."/>
            <person name="Pitluck S."/>
            <person name="Peters L."/>
            <person name="Mikhailova N."/>
            <person name="Saunders E."/>
            <person name="Kyrpides N."/>
            <person name="Mavromatis K."/>
            <person name="Ivanova N."/>
            <person name="Last F.I."/>
            <person name="Brettin T."/>
            <person name="Detter J.C."/>
            <person name="Han C."/>
            <person name="Larimer F."/>
            <person name="Land M."/>
            <person name="Hauser L."/>
            <person name="Markowitz V."/>
            <person name="Cheng J.-F."/>
            <person name="Hugenholtz P."/>
            <person name="Woyke T."/>
            <person name="Wu D."/>
            <person name="Spring S."/>
            <person name="Schroeder M."/>
            <person name="Brambilla E.-M."/>
            <person name="Klenk H.-P."/>
            <person name="Eisen J.A."/>
        </authorList>
    </citation>
    <scope>NUCLEOTIDE SEQUENCE [LARGE SCALE GENOMIC DNA]</scope>
    <source>
        <strain evidence="13">ATCC BAA-1197 / DSM 17291 / Cas60314</strain>
    </source>
</reference>
<feature type="binding site" evidence="8">
    <location>
        <position position="106"/>
    </location>
    <ligand>
        <name>substrate</name>
    </ligand>
</feature>
<feature type="binding site" evidence="8">
    <location>
        <position position="525"/>
    </location>
    <ligand>
        <name>substrate</name>
    </ligand>
</feature>
<dbReference type="HAMAP" id="MF_00420">
    <property type="entry name" value="PurL_2"/>
    <property type="match status" value="1"/>
</dbReference>
<feature type="binding site" evidence="8">
    <location>
        <position position="485"/>
    </location>
    <ligand>
        <name>ATP</name>
        <dbReference type="ChEBI" id="CHEBI:30616"/>
    </ligand>
</feature>
<dbReference type="EMBL" id="CP003096">
    <property type="protein sequence ID" value="AER66879.1"/>
    <property type="molecule type" value="Genomic_DNA"/>
</dbReference>
<dbReference type="AlphaFoldDB" id="G7V596"/>
<feature type="domain" description="PurM-like N-terminal" evidence="9">
    <location>
        <begin position="64"/>
        <end position="179"/>
    </location>
</feature>
<protein>
    <recommendedName>
        <fullName evidence="8">Phosphoribosylformylglycinamidine synthase subunit PurL</fullName>
        <shortName evidence="8">FGAM synthase</shortName>
        <ecNumber evidence="8">6.3.5.3</ecNumber>
    </recommendedName>
    <alternativeName>
        <fullName evidence="8">Formylglycinamide ribonucleotide amidotransferase subunit II</fullName>
        <shortName evidence="8">FGAR amidotransferase II</shortName>
        <shortName evidence="8">FGAR-AT II</shortName>
    </alternativeName>
    <alternativeName>
        <fullName evidence="8">Glutamine amidotransferase PurL</fullName>
    </alternativeName>
    <alternativeName>
        <fullName evidence="8">Phosphoribosylformylglycinamidine synthase subunit II</fullName>
    </alternativeName>
</protein>
<dbReference type="GO" id="GO:0000287">
    <property type="term" value="F:magnesium ion binding"/>
    <property type="evidence" value="ECO:0007669"/>
    <property type="project" value="UniProtKB-UniRule"/>
</dbReference>
<dbReference type="Pfam" id="PF00586">
    <property type="entry name" value="AIRS"/>
    <property type="match status" value="2"/>
</dbReference>
<feature type="binding site" evidence="8">
    <location>
        <position position="81"/>
    </location>
    <ligand>
        <name>ATP</name>
        <dbReference type="ChEBI" id="CHEBI:30616"/>
    </ligand>
</feature>
<name>G7V596_THELD</name>
<dbReference type="OrthoDB" id="9804441at2"/>
<keyword evidence="5 8" id="KW-0658">Purine biosynthesis</keyword>
<dbReference type="Pfam" id="PF18072">
    <property type="entry name" value="FGAR-AT_linker"/>
    <property type="match status" value="1"/>
</dbReference>
<dbReference type="PIRSF" id="PIRSF001587">
    <property type="entry name" value="FGAM_synthase_II"/>
    <property type="match status" value="1"/>
</dbReference>
<dbReference type="InterPro" id="IPR010074">
    <property type="entry name" value="PRibForGlyAmidine_synth_PurL"/>
</dbReference>
<dbReference type="HOGENOM" id="CLU_003100_0_1_0"/>
<dbReference type="InterPro" id="IPR041609">
    <property type="entry name" value="PurL_linker"/>
</dbReference>
<keyword evidence="7 8" id="KW-0460">Magnesium</keyword>
<organism evidence="12 13">
    <name type="scientific">Thermovirga lienii (strain ATCC BAA-1197 / DSM 17291 / Cas60314)</name>
    <dbReference type="NCBI Taxonomy" id="580340"/>
    <lineage>
        <taxon>Bacteria</taxon>
        <taxon>Thermotogati</taxon>
        <taxon>Synergistota</taxon>
        <taxon>Synergistia</taxon>
        <taxon>Synergistales</taxon>
        <taxon>Thermovirgaceae</taxon>
        <taxon>Thermovirga</taxon>
    </lineage>
</organism>
<comment type="function">
    <text evidence="8">Part of the phosphoribosylformylglycinamidine synthase complex involved in the purines biosynthetic pathway. Catalyzes the ATP-dependent conversion of formylglycinamide ribonucleotide (FGAR) and glutamine to yield formylglycinamidine ribonucleotide (FGAM) and glutamate. The FGAM synthase complex is composed of three subunits. PurQ produces an ammonia molecule by converting glutamine to glutamate. PurL transfers the ammonia molecule to FGAR to form FGAM in an ATP-dependent manner. PurS interacts with PurQ and PurL and is thought to assist in the transfer of the ammonia molecule from PurQ to PurL.</text>
</comment>
<dbReference type="FunFam" id="3.30.1330.10:FF:000004">
    <property type="entry name" value="Phosphoribosylformylglycinamidine synthase subunit PurL"/>
    <property type="match status" value="1"/>
</dbReference>
<keyword evidence="1 8" id="KW-0963">Cytoplasm</keyword>
<feature type="binding site" evidence="8">
    <location>
        <position position="522"/>
    </location>
    <ligand>
        <name>ATP</name>
        <dbReference type="ChEBI" id="CHEBI:30616"/>
    </ligand>
</feature>
<reference evidence="12 13" key="2">
    <citation type="journal article" date="2012" name="Stand. Genomic Sci.">
        <title>Genome sequence of the moderately thermophilic, amino-acid-degrading and sulfur-reducing bacterium Thermovirga lienii type strain (Cas60314(T)).</title>
        <authorList>
            <person name="Goker M."/>
            <person name="Saunders E."/>
            <person name="Lapidus A."/>
            <person name="Nolan M."/>
            <person name="Lucas S."/>
            <person name="Hammon N."/>
            <person name="Deshpande S."/>
            <person name="Cheng J.F."/>
            <person name="Han C."/>
            <person name="Tapia R."/>
            <person name="Goodwin L.A."/>
            <person name="Pitluck S."/>
            <person name="Liolios K."/>
            <person name="Mavromatis K."/>
            <person name="Pagani I."/>
            <person name="Ivanova N."/>
            <person name="Mikhailova N."/>
            <person name="Pati A."/>
            <person name="Chen A."/>
            <person name="Palaniappan K."/>
            <person name="Land M."/>
            <person name="Chang Y.J."/>
            <person name="Jeffries C.D."/>
            <person name="Brambilla E.M."/>
            <person name="Rohde M."/>
            <person name="Spring S."/>
            <person name="Detter J.C."/>
            <person name="Woyke T."/>
            <person name="Bristow J."/>
            <person name="Eisen J.A."/>
            <person name="Markowitz V."/>
            <person name="Hugenholtz P."/>
            <person name="Kyrpides N.C."/>
            <person name="Klenk H.P."/>
        </authorList>
    </citation>
    <scope>NUCLEOTIDE SEQUENCE [LARGE SCALE GENOMIC DNA]</scope>
    <source>
        <strain evidence="13">ATCC BAA-1197 / DSM 17291 / Cas60314</strain>
    </source>
</reference>
<feature type="binding site" evidence="8">
    <location>
        <position position="42"/>
    </location>
    <ligand>
        <name>ATP</name>
        <dbReference type="ChEBI" id="CHEBI:30616"/>
    </ligand>
</feature>
<evidence type="ECO:0000256" key="5">
    <source>
        <dbReference type="ARBA" id="ARBA00022755"/>
    </source>
</evidence>
<dbReference type="eggNOG" id="COG0046">
    <property type="taxonomic scope" value="Bacteria"/>
</dbReference>
<dbReference type="Pfam" id="PF02769">
    <property type="entry name" value="AIRS_C"/>
    <property type="match status" value="1"/>
</dbReference>
<feature type="active site" description="Proton acceptor" evidence="8">
    <location>
        <position position="85"/>
    </location>
</feature>
<dbReference type="GO" id="GO:0004642">
    <property type="term" value="F:phosphoribosylformylglycinamidine synthase activity"/>
    <property type="evidence" value="ECO:0007669"/>
    <property type="project" value="UniProtKB-UniRule"/>
</dbReference>
<dbReference type="Proteomes" id="UP000005868">
    <property type="component" value="Chromosome"/>
</dbReference>
<dbReference type="Gene3D" id="3.90.650.10">
    <property type="entry name" value="PurM-like C-terminal domain"/>
    <property type="match status" value="2"/>
</dbReference>
<feature type="domain" description="Phosphoribosylformylglycinamidine synthase linker" evidence="11">
    <location>
        <begin position="3"/>
        <end position="43"/>
    </location>
</feature>
<feature type="binding site" evidence="8">
    <location>
        <begin position="302"/>
        <end position="304"/>
    </location>
    <ligand>
        <name>substrate</name>
    </ligand>
</feature>
<dbReference type="PANTHER" id="PTHR43555">
    <property type="entry name" value="PHOSPHORIBOSYLFORMYLGLYCINAMIDINE SYNTHASE SUBUNIT PURL"/>
    <property type="match status" value="1"/>
</dbReference>
<comment type="caution">
    <text evidence="8">Lacks conserved residue(s) required for the propagation of feature annotation.</text>
</comment>
<accession>G7V596</accession>
<dbReference type="GO" id="GO:0005737">
    <property type="term" value="C:cytoplasm"/>
    <property type="evidence" value="ECO:0007669"/>
    <property type="project" value="UniProtKB-SubCell"/>
</dbReference>
<evidence type="ECO:0000256" key="6">
    <source>
        <dbReference type="ARBA" id="ARBA00022840"/>
    </source>
</evidence>
<feature type="binding site" evidence="8">
    <location>
        <begin position="84"/>
        <end position="87"/>
    </location>
    <ligand>
        <name>substrate</name>
    </ligand>
</feature>